<keyword evidence="1 4" id="KW-0732">Signal</keyword>
<gene>
    <name evidence="6" type="ORF">ACFSRZ_01970</name>
</gene>
<evidence type="ECO:0000259" key="5">
    <source>
        <dbReference type="Pfam" id="PF18962"/>
    </source>
</evidence>
<evidence type="ECO:0000256" key="4">
    <source>
        <dbReference type="SAM" id="SignalP"/>
    </source>
</evidence>
<dbReference type="SMART" id="SM00191">
    <property type="entry name" value="Int_alpha"/>
    <property type="match status" value="4"/>
</dbReference>
<dbReference type="Pfam" id="PF14312">
    <property type="entry name" value="FG-GAP_2"/>
    <property type="match status" value="4"/>
</dbReference>
<dbReference type="EMBL" id="JBHULH010000001">
    <property type="protein sequence ID" value="MFD2566119.1"/>
    <property type="molecule type" value="Genomic_DNA"/>
</dbReference>
<dbReference type="InterPro" id="IPR013519">
    <property type="entry name" value="Int_alpha_beta-p"/>
</dbReference>
<dbReference type="InterPro" id="IPR011043">
    <property type="entry name" value="Gal_Oxase/kelch_b-propeller"/>
</dbReference>
<dbReference type="PANTHER" id="PTHR36220:SF1">
    <property type="entry name" value="GAMMA TUBULIN COMPLEX COMPONENT C-TERMINAL DOMAIN-CONTAINING PROTEIN"/>
    <property type="match status" value="1"/>
</dbReference>
<proteinExistence type="predicted"/>
<comment type="caution">
    <text evidence="6">The sequence shown here is derived from an EMBL/GenBank/DDBJ whole genome shotgun (WGS) entry which is preliminary data.</text>
</comment>
<accession>A0ABW5LPK7</accession>
<feature type="signal peptide" evidence="4">
    <location>
        <begin position="1"/>
        <end position="23"/>
    </location>
</feature>
<dbReference type="Gene3D" id="2.130.10.130">
    <property type="entry name" value="Integrin alpha, N-terminal"/>
    <property type="match status" value="2"/>
</dbReference>
<dbReference type="PROSITE" id="PS51470">
    <property type="entry name" value="FG_GAP"/>
    <property type="match status" value="2"/>
</dbReference>
<reference evidence="7" key="1">
    <citation type="journal article" date="2019" name="Int. J. Syst. Evol. Microbiol.">
        <title>The Global Catalogue of Microorganisms (GCM) 10K type strain sequencing project: providing services to taxonomists for standard genome sequencing and annotation.</title>
        <authorList>
            <consortium name="The Broad Institute Genomics Platform"/>
            <consortium name="The Broad Institute Genome Sequencing Center for Infectious Disease"/>
            <person name="Wu L."/>
            <person name="Ma J."/>
        </authorList>
    </citation>
    <scope>NUCLEOTIDE SEQUENCE [LARGE SCALE GENOMIC DNA]</scope>
    <source>
        <strain evidence="7">KCTC 52127</strain>
    </source>
</reference>
<dbReference type="RefSeq" id="WP_379664840.1">
    <property type="nucleotide sequence ID" value="NZ_JBHULH010000001.1"/>
</dbReference>
<evidence type="ECO:0000256" key="1">
    <source>
        <dbReference type="ARBA" id="ARBA00022729"/>
    </source>
</evidence>
<organism evidence="6 7">
    <name type="scientific">Pseudotenacibaculum haliotis</name>
    <dbReference type="NCBI Taxonomy" id="1862138"/>
    <lineage>
        <taxon>Bacteria</taxon>
        <taxon>Pseudomonadati</taxon>
        <taxon>Bacteroidota</taxon>
        <taxon>Flavobacteriia</taxon>
        <taxon>Flavobacteriales</taxon>
        <taxon>Flavobacteriaceae</taxon>
        <taxon>Pseudotenacibaculum</taxon>
    </lineage>
</organism>
<feature type="domain" description="Secretion system C-terminal sorting" evidence="5">
    <location>
        <begin position="446"/>
        <end position="521"/>
    </location>
</feature>
<name>A0ABW5LPK7_9FLAO</name>
<sequence>MKALQKIITVLFCITLGVHTVFSQDLITHESISPSANGLTGFSSAVSGGWAIVASPQKDVSGKKSLGGVTFFQLTDGQWKIFQEVLPSDISELGSFGSSLAIEGNTAVISAAGDHQSGLFSGAVYVYKYDYLQASWIQTAKLKASDAGIGKRFGHAVDLYNDMILVGSYNADGNEAKSGAAYVFQRTDSGWQEQQKIVATQGKTNDYFGHQVHILDESHVAIGAYNADGTAERSGAVYIFQKSNNTWSENVKLYDEQGASSDLFGFSLTSGPRLNNSGIASGFPGILFIGAPGTNRNNKQTGSVYFYTEDSSGWNKSMELIEEKSNHNDHFGVSISCNSSGNLFVGSSRANTDSNLNAGQVFMYETFFGQGNSSSQSFELSANFVNAYDQFGTHVTTDDENIIIGSPYADTNGLSNSGDVSFFRMTSLIGASSNTEDVYSLEQNSPNPSLGTTVIQYGLKKAGKVKISVYNLLGQLVTVLVDEQKDFGIYTVNFDTSKLESGVYVYKIEVNDFSADKKMVIGN</sequence>
<dbReference type="InterPro" id="IPR028994">
    <property type="entry name" value="Integrin_alpha_N"/>
</dbReference>
<keyword evidence="3" id="KW-0325">Glycoprotein</keyword>
<feature type="chain" id="PRO_5045890855" evidence="4">
    <location>
        <begin position="24"/>
        <end position="523"/>
    </location>
</feature>
<dbReference type="PANTHER" id="PTHR36220">
    <property type="entry name" value="UNNAMED PRODUCT"/>
    <property type="match status" value="1"/>
</dbReference>
<dbReference type="NCBIfam" id="TIGR04183">
    <property type="entry name" value="Por_Secre_tail"/>
    <property type="match status" value="1"/>
</dbReference>
<dbReference type="SUPFAM" id="SSF50965">
    <property type="entry name" value="Galactose oxidase, central domain"/>
    <property type="match status" value="1"/>
</dbReference>
<protein>
    <submittedName>
        <fullName evidence="6">T9SS type A sorting domain-containing protein</fullName>
    </submittedName>
</protein>
<evidence type="ECO:0000256" key="2">
    <source>
        <dbReference type="ARBA" id="ARBA00022737"/>
    </source>
</evidence>
<dbReference type="Gene3D" id="2.60.40.4070">
    <property type="match status" value="1"/>
</dbReference>
<evidence type="ECO:0000313" key="6">
    <source>
        <dbReference type="EMBL" id="MFD2566119.1"/>
    </source>
</evidence>
<dbReference type="InterPro" id="IPR013517">
    <property type="entry name" value="FG-GAP"/>
</dbReference>
<keyword evidence="2" id="KW-0677">Repeat</keyword>
<dbReference type="Proteomes" id="UP001597508">
    <property type="component" value="Unassembled WGS sequence"/>
</dbReference>
<dbReference type="InterPro" id="IPR026444">
    <property type="entry name" value="Secre_tail"/>
</dbReference>
<evidence type="ECO:0000313" key="7">
    <source>
        <dbReference type="Proteomes" id="UP001597508"/>
    </source>
</evidence>
<dbReference type="Pfam" id="PF18962">
    <property type="entry name" value="Por_Secre_tail"/>
    <property type="match status" value="1"/>
</dbReference>
<keyword evidence="7" id="KW-1185">Reference proteome</keyword>
<evidence type="ECO:0000256" key="3">
    <source>
        <dbReference type="ARBA" id="ARBA00023180"/>
    </source>
</evidence>